<keyword evidence="5" id="KW-1185">Reference proteome</keyword>
<dbReference type="OrthoDB" id="73875at2759"/>
<proteinExistence type="predicted"/>
<keyword evidence="1" id="KW-0175">Coiled coil</keyword>
<sequence length="853" mass="88099">MESVLTASNPLFLLWLVLTYHETDLNSSNATAAGTLRIWGSKDAITDITKAAGWEILGCDPAALSQDIRLVCTTEDDPNSECGHLYQNIGAVNKLVRLPEACGGSAFARIARAWEPADQSIPSQLQSRLVRRDGTVPVVKALRLDTNFDLVDYSQTGVVNIEISSLAGAEELEARQLKPISGGGVAAPVVSTGGSAAGEIAQPGGSAAGSLEVVAGQAPKDGNVDVIKKAFKLTPLAFNKKVSLVSQTAKCGPATAKLAVDLAANAKADASITVSAKGTVVPPNLSDFALVAGVSANIGGTVTMVAGLSGRMDSGKINLLNQAVTGLNFPGVLTVGPVFRIDAQMVGDVQVPMNMNVGINFAIKNAQLAFPPSAGGKPATSAFSVGDMRPCTLFVLCDETLTPVFPALTINAEAGVKATGTVTAHMIPSLQVAVNALGGQATSQIFIDFDTSASLTMGLDANASAKKTVDVKSAAKSALATKSTASAAKTAATPPAGVVCARQGTKGVTACVLPSKNAAKSAAAKKPAASKAVTAKKAAPKKAATKKTATKAATKKTATKAAATKKTATKKTATKAATKKTATTAKKPATKATAKTGTTAAKKPIKLPVVKKAGVKVQRPVVKKTAAKKPATAAKKPATAAKKPATAAAKKPAVAKKAVATKKARDFELFEEPEYELEAREEEFDEEEIDLDAREEEFDDEELELEAREEEFDDEELELEARAADDAAAKDAKAPKAPEPAAQASFSGCVKVNTGLAINAGASANFFSLFSKSTKANLFTKNFAVLNKCFKKSTVPEPEKTADAAKKAAREIRSYPRTSRFERIQRATLACPVSASPVLKPVTAGTVSSASIV</sequence>
<feature type="compositionally biased region" description="Low complexity" evidence="2">
    <location>
        <begin position="522"/>
        <end position="537"/>
    </location>
</feature>
<dbReference type="EMBL" id="JACAZF010000009">
    <property type="protein sequence ID" value="KAF7295672.1"/>
    <property type="molecule type" value="Genomic_DNA"/>
</dbReference>
<feature type="signal peptide" evidence="3">
    <location>
        <begin position="1"/>
        <end position="25"/>
    </location>
</feature>
<evidence type="ECO:0000313" key="5">
    <source>
        <dbReference type="Proteomes" id="UP000636479"/>
    </source>
</evidence>
<feature type="coiled-coil region" evidence="1">
    <location>
        <begin position="677"/>
        <end position="718"/>
    </location>
</feature>
<accession>A0A8H6SB18</accession>
<organism evidence="4 5">
    <name type="scientific">Mycena indigotica</name>
    <dbReference type="NCBI Taxonomy" id="2126181"/>
    <lineage>
        <taxon>Eukaryota</taxon>
        <taxon>Fungi</taxon>
        <taxon>Dikarya</taxon>
        <taxon>Basidiomycota</taxon>
        <taxon>Agaricomycotina</taxon>
        <taxon>Agaricomycetes</taxon>
        <taxon>Agaricomycetidae</taxon>
        <taxon>Agaricales</taxon>
        <taxon>Marasmiineae</taxon>
        <taxon>Mycenaceae</taxon>
        <taxon>Mycena</taxon>
    </lineage>
</organism>
<feature type="chain" id="PRO_5034868480" evidence="3">
    <location>
        <begin position="26"/>
        <end position="853"/>
    </location>
</feature>
<keyword evidence="3" id="KW-0732">Signal</keyword>
<feature type="compositionally biased region" description="Low complexity" evidence="2">
    <location>
        <begin position="574"/>
        <end position="599"/>
    </location>
</feature>
<protein>
    <submittedName>
        <fullName evidence="4">Uncharacterized protein</fullName>
    </submittedName>
</protein>
<reference evidence="4" key="1">
    <citation type="submission" date="2020-05" db="EMBL/GenBank/DDBJ databases">
        <title>Mycena genomes resolve the evolution of fungal bioluminescence.</title>
        <authorList>
            <person name="Tsai I.J."/>
        </authorList>
    </citation>
    <scope>NUCLEOTIDE SEQUENCE</scope>
    <source>
        <strain evidence="4">171206Taipei</strain>
    </source>
</reference>
<dbReference type="AlphaFoldDB" id="A0A8H6SB18"/>
<feature type="compositionally biased region" description="Basic residues" evidence="2">
    <location>
        <begin position="538"/>
        <end position="558"/>
    </location>
</feature>
<name>A0A8H6SB18_9AGAR</name>
<dbReference type="Proteomes" id="UP000636479">
    <property type="component" value="Unassembled WGS sequence"/>
</dbReference>
<comment type="caution">
    <text evidence="4">The sequence shown here is derived from an EMBL/GenBank/DDBJ whole genome shotgun (WGS) entry which is preliminary data.</text>
</comment>
<evidence type="ECO:0000256" key="3">
    <source>
        <dbReference type="SAM" id="SignalP"/>
    </source>
</evidence>
<evidence type="ECO:0000256" key="1">
    <source>
        <dbReference type="SAM" id="Coils"/>
    </source>
</evidence>
<dbReference type="RefSeq" id="XP_037217035.1">
    <property type="nucleotide sequence ID" value="XM_037367641.1"/>
</dbReference>
<feature type="region of interest" description="Disordered" evidence="2">
    <location>
        <begin position="522"/>
        <end position="599"/>
    </location>
</feature>
<gene>
    <name evidence="4" type="ORF">MIND_01107500</name>
</gene>
<feature type="compositionally biased region" description="Low complexity" evidence="2">
    <location>
        <begin position="628"/>
        <end position="651"/>
    </location>
</feature>
<feature type="region of interest" description="Disordered" evidence="2">
    <location>
        <begin position="626"/>
        <end position="651"/>
    </location>
</feature>
<evidence type="ECO:0000256" key="2">
    <source>
        <dbReference type="SAM" id="MobiDB-lite"/>
    </source>
</evidence>
<evidence type="ECO:0000313" key="4">
    <source>
        <dbReference type="EMBL" id="KAF7295672.1"/>
    </source>
</evidence>
<dbReference type="GeneID" id="59350157"/>